<reference evidence="2 3" key="1">
    <citation type="submission" date="2017-09" db="EMBL/GenBank/DDBJ databases">
        <authorList>
            <consortium name="International Durum Wheat Genome Sequencing Consortium (IDWGSC)"/>
            <person name="Milanesi L."/>
        </authorList>
    </citation>
    <scope>NUCLEOTIDE SEQUENCE [LARGE SCALE GENOMIC DNA]</scope>
    <source>
        <strain evidence="3">cv. Svevo</strain>
    </source>
</reference>
<sequence>MSYVSYSSHVYLFVTNVVNLKRSYSLSPEQEEATTKHISDEQSSTHEGKPDQEDAHSKDVTLPGLNLIFDGVELHPFDIGACLQARQPLWLIAEASTVSSTLI</sequence>
<evidence type="ECO:0000313" key="3">
    <source>
        <dbReference type="Proteomes" id="UP000324705"/>
    </source>
</evidence>
<organism evidence="2 3">
    <name type="scientific">Triticum turgidum subsp. durum</name>
    <name type="common">Durum wheat</name>
    <name type="synonym">Triticum durum</name>
    <dbReference type="NCBI Taxonomy" id="4567"/>
    <lineage>
        <taxon>Eukaryota</taxon>
        <taxon>Viridiplantae</taxon>
        <taxon>Streptophyta</taxon>
        <taxon>Embryophyta</taxon>
        <taxon>Tracheophyta</taxon>
        <taxon>Spermatophyta</taxon>
        <taxon>Magnoliopsida</taxon>
        <taxon>Liliopsida</taxon>
        <taxon>Poales</taxon>
        <taxon>Poaceae</taxon>
        <taxon>BOP clade</taxon>
        <taxon>Pooideae</taxon>
        <taxon>Triticodae</taxon>
        <taxon>Triticeae</taxon>
        <taxon>Triticinae</taxon>
        <taxon>Triticum</taxon>
    </lineage>
</organism>
<feature type="compositionally biased region" description="Basic and acidic residues" evidence="1">
    <location>
        <begin position="33"/>
        <end position="58"/>
    </location>
</feature>
<feature type="region of interest" description="Disordered" evidence="1">
    <location>
        <begin position="29"/>
        <end position="58"/>
    </location>
</feature>
<name>A0A9R0RJI7_TRITD</name>
<dbReference type="Gramene" id="TRITD3Av1G118770.13">
    <property type="protein sequence ID" value="TRITD3Av1G118770.13"/>
    <property type="gene ID" value="TRITD3Av1G118770"/>
</dbReference>
<gene>
    <name evidence="2" type="ORF">TRITD_3Av1G118770</name>
</gene>
<dbReference type="Proteomes" id="UP000324705">
    <property type="component" value="Chromosome 3A"/>
</dbReference>
<proteinExistence type="predicted"/>
<accession>A0A9R0RJI7</accession>
<evidence type="ECO:0000313" key="2">
    <source>
        <dbReference type="EMBL" id="VAH60830.1"/>
    </source>
</evidence>
<keyword evidence="3" id="KW-1185">Reference proteome</keyword>
<dbReference type="AlphaFoldDB" id="A0A9R0RJI7"/>
<evidence type="ECO:0000256" key="1">
    <source>
        <dbReference type="SAM" id="MobiDB-lite"/>
    </source>
</evidence>
<protein>
    <submittedName>
        <fullName evidence="2">Uncharacterized protein</fullName>
    </submittedName>
</protein>
<dbReference type="EMBL" id="LT934115">
    <property type="protein sequence ID" value="VAH60830.1"/>
    <property type="molecule type" value="Genomic_DNA"/>
</dbReference>